<dbReference type="AlphaFoldDB" id="A0A816KZI3"/>
<sequence length="99" mass="11643">MWFSFLKSKDRFPLGELRFNFLFNRVDLATCSIYDVSMFCITPLLTLYTVSLNVNQSILFGSKIERLQLFCLGLGFWKVDSLMDFCHRKLFSFILPSYS</sequence>
<reference evidence="1" key="1">
    <citation type="submission" date="2021-01" db="EMBL/GenBank/DDBJ databases">
        <authorList>
            <consortium name="Genoscope - CEA"/>
            <person name="William W."/>
        </authorList>
    </citation>
    <scope>NUCLEOTIDE SEQUENCE</scope>
</reference>
<protein>
    <submittedName>
        <fullName evidence="1">(rape) hypothetical protein</fullName>
    </submittedName>
</protein>
<dbReference type="Proteomes" id="UP001295469">
    <property type="component" value="Chromosome C05"/>
</dbReference>
<name>A0A816KZI3_BRANA</name>
<dbReference type="EMBL" id="HG994369">
    <property type="protein sequence ID" value="CAF1928093.1"/>
    <property type="molecule type" value="Genomic_DNA"/>
</dbReference>
<gene>
    <name evidence="1" type="ORF">DARMORV10_C05P23830.1</name>
</gene>
<organism evidence="1">
    <name type="scientific">Brassica napus</name>
    <name type="common">Rape</name>
    <dbReference type="NCBI Taxonomy" id="3708"/>
    <lineage>
        <taxon>Eukaryota</taxon>
        <taxon>Viridiplantae</taxon>
        <taxon>Streptophyta</taxon>
        <taxon>Embryophyta</taxon>
        <taxon>Tracheophyta</taxon>
        <taxon>Spermatophyta</taxon>
        <taxon>Magnoliopsida</taxon>
        <taxon>eudicotyledons</taxon>
        <taxon>Gunneridae</taxon>
        <taxon>Pentapetalae</taxon>
        <taxon>rosids</taxon>
        <taxon>malvids</taxon>
        <taxon>Brassicales</taxon>
        <taxon>Brassicaceae</taxon>
        <taxon>Brassiceae</taxon>
        <taxon>Brassica</taxon>
    </lineage>
</organism>
<accession>A0A816KZI3</accession>
<proteinExistence type="predicted"/>
<evidence type="ECO:0000313" key="1">
    <source>
        <dbReference type="EMBL" id="CAF1928093.1"/>
    </source>
</evidence>